<dbReference type="Pfam" id="PF13411">
    <property type="entry name" value="MerR_1"/>
    <property type="match status" value="1"/>
</dbReference>
<dbReference type="InterPro" id="IPR000551">
    <property type="entry name" value="MerR-type_HTH_dom"/>
</dbReference>
<name>A0A7C3WHD9_9BACT</name>
<gene>
    <name evidence="3" type="ORF">ENV62_04315</name>
</gene>
<dbReference type="GO" id="GO:0003700">
    <property type="term" value="F:DNA-binding transcription factor activity"/>
    <property type="evidence" value="ECO:0007669"/>
    <property type="project" value="InterPro"/>
</dbReference>
<sequence length="140" mass="15524">MGKTEYSIGELAERAGVSRRTVRFYVALGLISPPLGRGRGRHYTDQHLQEILTIRRLQAKGISLAEIQARKERTGTVVLPGEPKPPELQAQLVTRISLGEGVVLEFAHDLAALTPSEMQEIARRCREVIPHAKGREGVHE</sequence>
<proteinExistence type="predicted"/>
<dbReference type="EMBL" id="DTHB01000030">
    <property type="protein sequence ID" value="HGB14450.1"/>
    <property type="molecule type" value="Genomic_DNA"/>
</dbReference>
<dbReference type="CDD" id="cd00592">
    <property type="entry name" value="HTH_MerR-like"/>
    <property type="match status" value="1"/>
</dbReference>
<organism evidence="3">
    <name type="scientific">Desulfobacca acetoxidans</name>
    <dbReference type="NCBI Taxonomy" id="60893"/>
    <lineage>
        <taxon>Bacteria</taxon>
        <taxon>Pseudomonadati</taxon>
        <taxon>Thermodesulfobacteriota</taxon>
        <taxon>Desulfobaccia</taxon>
        <taxon>Desulfobaccales</taxon>
        <taxon>Desulfobaccaceae</taxon>
        <taxon>Desulfobacca</taxon>
    </lineage>
</organism>
<comment type="caution">
    <text evidence="3">The sequence shown here is derived from an EMBL/GenBank/DDBJ whole genome shotgun (WGS) entry which is preliminary data.</text>
</comment>
<keyword evidence="1" id="KW-0238">DNA-binding</keyword>
<dbReference type="AlphaFoldDB" id="A0A7C3WHD9"/>
<evidence type="ECO:0000313" key="3">
    <source>
        <dbReference type="EMBL" id="HGB14450.1"/>
    </source>
</evidence>
<dbReference type="PANTHER" id="PTHR30204">
    <property type="entry name" value="REDOX-CYCLING DRUG-SENSING TRANSCRIPTIONAL ACTIVATOR SOXR"/>
    <property type="match status" value="1"/>
</dbReference>
<feature type="domain" description="HTH merR-type" evidence="2">
    <location>
        <begin position="5"/>
        <end position="73"/>
    </location>
</feature>
<dbReference type="InterPro" id="IPR047057">
    <property type="entry name" value="MerR_fam"/>
</dbReference>
<dbReference type="InterPro" id="IPR009061">
    <property type="entry name" value="DNA-bd_dom_put_sf"/>
</dbReference>
<accession>A0A7C3WHD9</accession>
<dbReference type="PRINTS" id="PR00040">
    <property type="entry name" value="HTHMERR"/>
</dbReference>
<reference evidence="3" key="1">
    <citation type="journal article" date="2020" name="mSystems">
        <title>Genome- and Community-Level Interaction Insights into Carbon Utilization and Element Cycling Functions of Hydrothermarchaeota in Hydrothermal Sediment.</title>
        <authorList>
            <person name="Zhou Z."/>
            <person name="Liu Y."/>
            <person name="Xu W."/>
            <person name="Pan J."/>
            <person name="Luo Z.H."/>
            <person name="Li M."/>
        </authorList>
    </citation>
    <scope>NUCLEOTIDE SEQUENCE [LARGE SCALE GENOMIC DNA]</scope>
    <source>
        <strain evidence="3">SpSt-776</strain>
    </source>
</reference>
<dbReference type="SUPFAM" id="SSF46955">
    <property type="entry name" value="Putative DNA-binding domain"/>
    <property type="match status" value="1"/>
</dbReference>
<dbReference type="PANTHER" id="PTHR30204:SF93">
    <property type="entry name" value="HTH MERR-TYPE DOMAIN-CONTAINING PROTEIN"/>
    <property type="match status" value="1"/>
</dbReference>
<dbReference type="SMART" id="SM00422">
    <property type="entry name" value="HTH_MERR"/>
    <property type="match status" value="1"/>
</dbReference>
<evidence type="ECO:0000256" key="1">
    <source>
        <dbReference type="ARBA" id="ARBA00023125"/>
    </source>
</evidence>
<dbReference type="GO" id="GO:0003677">
    <property type="term" value="F:DNA binding"/>
    <property type="evidence" value="ECO:0007669"/>
    <property type="project" value="UniProtKB-KW"/>
</dbReference>
<dbReference type="Gene3D" id="1.10.1660.10">
    <property type="match status" value="1"/>
</dbReference>
<evidence type="ECO:0000259" key="2">
    <source>
        <dbReference type="PROSITE" id="PS50937"/>
    </source>
</evidence>
<protein>
    <submittedName>
        <fullName evidence="3">MerR family transcriptional regulator</fullName>
    </submittedName>
</protein>
<dbReference type="PROSITE" id="PS50937">
    <property type="entry name" value="HTH_MERR_2"/>
    <property type="match status" value="1"/>
</dbReference>